<organism evidence="1 2">
    <name type="scientific">Oidiodendron maius (strain Zn)</name>
    <dbReference type="NCBI Taxonomy" id="913774"/>
    <lineage>
        <taxon>Eukaryota</taxon>
        <taxon>Fungi</taxon>
        <taxon>Dikarya</taxon>
        <taxon>Ascomycota</taxon>
        <taxon>Pezizomycotina</taxon>
        <taxon>Leotiomycetes</taxon>
        <taxon>Leotiomycetes incertae sedis</taxon>
        <taxon>Myxotrichaceae</taxon>
        <taxon>Oidiodendron</taxon>
    </lineage>
</organism>
<protein>
    <submittedName>
        <fullName evidence="1">Uncharacterized protein</fullName>
    </submittedName>
</protein>
<name>A0A0C3D3E7_OIDMZ</name>
<reference evidence="1 2" key="1">
    <citation type="submission" date="2014-04" db="EMBL/GenBank/DDBJ databases">
        <authorList>
            <consortium name="DOE Joint Genome Institute"/>
            <person name="Kuo A."/>
            <person name="Martino E."/>
            <person name="Perotto S."/>
            <person name="Kohler A."/>
            <person name="Nagy L.G."/>
            <person name="Floudas D."/>
            <person name="Copeland A."/>
            <person name="Barry K.W."/>
            <person name="Cichocki N."/>
            <person name="Veneault-Fourrey C."/>
            <person name="LaButti K."/>
            <person name="Lindquist E.A."/>
            <person name="Lipzen A."/>
            <person name="Lundell T."/>
            <person name="Morin E."/>
            <person name="Murat C."/>
            <person name="Sun H."/>
            <person name="Tunlid A."/>
            <person name="Henrissat B."/>
            <person name="Grigoriev I.V."/>
            <person name="Hibbett D.S."/>
            <person name="Martin F."/>
            <person name="Nordberg H.P."/>
            <person name="Cantor M.N."/>
            <person name="Hua S.X."/>
        </authorList>
    </citation>
    <scope>NUCLEOTIDE SEQUENCE [LARGE SCALE GENOMIC DNA]</scope>
    <source>
        <strain evidence="1 2">Zn</strain>
    </source>
</reference>
<gene>
    <name evidence="1" type="ORF">OIDMADRAFT_58773</name>
</gene>
<proteinExistence type="predicted"/>
<dbReference type="AlphaFoldDB" id="A0A0C3D3E7"/>
<evidence type="ECO:0000313" key="1">
    <source>
        <dbReference type="EMBL" id="KIM96452.1"/>
    </source>
</evidence>
<dbReference type="HOGENOM" id="CLU_2513211_0_0_1"/>
<dbReference type="Proteomes" id="UP000054321">
    <property type="component" value="Unassembled WGS sequence"/>
</dbReference>
<dbReference type="InParanoid" id="A0A0C3D3E7"/>
<dbReference type="EMBL" id="KN832884">
    <property type="protein sequence ID" value="KIM96452.1"/>
    <property type="molecule type" value="Genomic_DNA"/>
</dbReference>
<reference evidence="2" key="2">
    <citation type="submission" date="2015-01" db="EMBL/GenBank/DDBJ databases">
        <title>Evolutionary Origins and Diversification of the Mycorrhizal Mutualists.</title>
        <authorList>
            <consortium name="DOE Joint Genome Institute"/>
            <consortium name="Mycorrhizal Genomics Consortium"/>
            <person name="Kohler A."/>
            <person name="Kuo A."/>
            <person name="Nagy L.G."/>
            <person name="Floudas D."/>
            <person name="Copeland A."/>
            <person name="Barry K.W."/>
            <person name="Cichocki N."/>
            <person name="Veneault-Fourrey C."/>
            <person name="LaButti K."/>
            <person name="Lindquist E.A."/>
            <person name="Lipzen A."/>
            <person name="Lundell T."/>
            <person name="Morin E."/>
            <person name="Murat C."/>
            <person name="Riley R."/>
            <person name="Ohm R."/>
            <person name="Sun H."/>
            <person name="Tunlid A."/>
            <person name="Henrissat B."/>
            <person name="Grigoriev I.V."/>
            <person name="Hibbett D.S."/>
            <person name="Martin F."/>
        </authorList>
    </citation>
    <scope>NUCLEOTIDE SEQUENCE [LARGE SCALE GENOMIC DNA]</scope>
    <source>
        <strain evidence="2">Zn</strain>
    </source>
</reference>
<accession>A0A0C3D3E7</accession>
<sequence>MTSKNARLQIECGLGSVIYASNATTISLNFVSLELSQILLRQYFMLSIHLGLSIRFSIRRRPQAWHPLRSLGQAMGRTKAAALWQ</sequence>
<evidence type="ECO:0000313" key="2">
    <source>
        <dbReference type="Proteomes" id="UP000054321"/>
    </source>
</evidence>
<keyword evidence="2" id="KW-1185">Reference proteome</keyword>